<keyword evidence="4" id="KW-1185">Reference proteome</keyword>
<dbReference type="InterPro" id="IPR006626">
    <property type="entry name" value="PbH1"/>
</dbReference>
<protein>
    <recommendedName>
        <fullName evidence="2">Right handed beta helix domain-containing protein</fullName>
    </recommendedName>
</protein>
<dbReference type="Gene3D" id="2.160.20.10">
    <property type="entry name" value="Single-stranded right-handed beta-helix, Pectin lyase-like"/>
    <property type="match status" value="1"/>
</dbReference>
<sequence length="317" mass="33061">MFAAPDPLVDSIIEATSPSGEGIVNLREDGIRFQGFTVQNNQGSALGGYGINTVVGHSGYLVTNNVIQGNPAGMYYNSSGATQSQVTRNCIRLNNTGFQVQPAAGNGIYSDQGLDNALIDNNAFFQNRNGAITLDKFQNIVRVDINHNVSHQDEALLNIFRSNDSVVADNQAVGNTGAAIFIGDDNHGLQVLRNTVQGSYDGIRAQTFSNVGSDQVLIGNNTVQNVTHDGISAGPNSLTGSTVSDNSVTGSGHDGVLIEDEGGNSGNVVTRNVLQGSVQYDCEDLTTGTGTAGTANTWTDNQAATSNPAALCPRGPP</sequence>
<organism evidence="3 4">
    <name type="scientific">Streptomyces virginiae</name>
    <name type="common">Streptomyces cinnamonensis</name>
    <dbReference type="NCBI Taxonomy" id="1961"/>
    <lineage>
        <taxon>Bacteria</taxon>
        <taxon>Bacillati</taxon>
        <taxon>Actinomycetota</taxon>
        <taxon>Actinomycetes</taxon>
        <taxon>Kitasatosporales</taxon>
        <taxon>Streptomycetaceae</taxon>
        <taxon>Streptomyces</taxon>
    </lineage>
</organism>
<feature type="domain" description="Right handed beta helix" evidence="2">
    <location>
        <begin position="35"/>
        <end position="196"/>
    </location>
</feature>
<dbReference type="InterPro" id="IPR011050">
    <property type="entry name" value="Pectin_lyase_fold/virulence"/>
</dbReference>
<dbReference type="SUPFAM" id="SSF51126">
    <property type="entry name" value="Pectin lyase-like"/>
    <property type="match status" value="1"/>
</dbReference>
<comment type="caution">
    <text evidence="3">The sequence shown here is derived from an EMBL/GenBank/DDBJ whole genome shotgun (WGS) entry which is preliminary data.</text>
</comment>
<evidence type="ECO:0000259" key="2">
    <source>
        <dbReference type="Pfam" id="PF13229"/>
    </source>
</evidence>
<dbReference type="InterPro" id="IPR039448">
    <property type="entry name" value="Beta_helix"/>
</dbReference>
<accession>A0ABQ3NSI4</accession>
<evidence type="ECO:0000313" key="3">
    <source>
        <dbReference type="EMBL" id="GHI15732.1"/>
    </source>
</evidence>
<feature type="region of interest" description="Disordered" evidence="1">
    <location>
        <begin position="293"/>
        <end position="317"/>
    </location>
</feature>
<name>A0ABQ3NSI4_STRVG</name>
<dbReference type="Proteomes" id="UP000660554">
    <property type="component" value="Unassembled WGS sequence"/>
</dbReference>
<dbReference type="RefSeq" id="WP_053624948.1">
    <property type="nucleotide sequence ID" value="NZ_BMRU01000003.1"/>
</dbReference>
<evidence type="ECO:0000256" key="1">
    <source>
        <dbReference type="SAM" id="MobiDB-lite"/>
    </source>
</evidence>
<evidence type="ECO:0000313" key="4">
    <source>
        <dbReference type="Proteomes" id="UP000660554"/>
    </source>
</evidence>
<gene>
    <name evidence="3" type="ORF">Scinn_51950</name>
</gene>
<dbReference type="GeneID" id="86955861"/>
<dbReference type="EMBL" id="BNDV01000012">
    <property type="protein sequence ID" value="GHI15732.1"/>
    <property type="molecule type" value="Genomic_DNA"/>
</dbReference>
<reference evidence="4" key="1">
    <citation type="submission" date="2020-09" db="EMBL/GenBank/DDBJ databases">
        <title>Whole genome shotgun sequence of Streptomyces cinnamonensis NBRC 15873.</title>
        <authorList>
            <person name="Komaki H."/>
            <person name="Tamura T."/>
        </authorList>
    </citation>
    <scope>NUCLEOTIDE SEQUENCE [LARGE SCALE GENOMIC DNA]</scope>
    <source>
        <strain evidence="4">NBRC 15873</strain>
    </source>
</reference>
<dbReference type="Pfam" id="PF13229">
    <property type="entry name" value="Beta_helix"/>
    <property type="match status" value="1"/>
</dbReference>
<dbReference type="SMART" id="SM00710">
    <property type="entry name" value="PbH1"/>
    <property type="match status" value="7"/>
</dbReference>
<proteinExistence type="predicted"/>
<dbReference type="InterPro" id="IPR012334">
    <property type="entry name" value="Pectin_lyas_fold"/>
</dbReference>